<gene>
    <name evidence="2" type="ORF">GSLYS_00003537001</name>
</gene>
<organism evidence="2 3">
    <name type="scientific">Lymnaea stagnalis</name>
    <name type="common">Great pond snail</name>
    <name type="synonym">Helix stagnalis</name>
    <dbReference type="NCBI Taxonomy" id="6523"/>
    <lineage>
        <taxon>Eukaryota</taxon>
        <taxon>Metazoa</taxon>
        <taxon>Spiralia</taxon>
        <taxon>Lophotrochozoa</taxon>
        <taxon>Mollusca</taxon>
        <taxon>Gastropoda</taxon>
        <taxon>Heterobranchia</taxon>
        <taxon>Euthyneura</taxon>
        <taxon>Panpulmonata</taxon>
        <taxon>Hygrophila</taxon>
        <taxon>Lymnaeoidea</taxon>
        <taxon>Lymnaeidae</taxon>
        <taxon>Lymnaea</taxon>
    </lineage>
</organism>
<sequence>MPSPGSVASSQNTQSDNSSYPQCESSDLSGNYFPYSGHQHSSRHPAKQDFFGEVTSRRRHYIQRQPRCTRIFQHKKNGDIDLGYKYKVLKNVLKLYRKNFLHRSRSFDNMEQRQLPTRPEKHSKLQASCLSSSSWSDTLDDEPTSQSKKTNKFNHQMPKFSPSAERLLCQMCSPCRKRTIRWGLGDKDLPITKTAFHELKNETNDSEAHHDRLFDAETLPGSSGLQDNQCCPLCKRRPNTLITTLDILKGISRTVSSRKDEEGCWRPNSPTSLNPCSPTCGTPRDEERQAYDPCCASMEKEAQEAFCEAKDIPTTFQPFEQTPDIKRYAELKRRLDSLKSKQTSGLRSHDKRKRTRKRDGNQSPNVRKNKHTKSLAKGSGLAKYSSGLTKYGSALTKYGSALTKYGSGMTKYGSGMTKYGSAPNTLMGMPSKLSPEYFNKSGLIEKKSSSAAFPGSSPRLNDVTGTGFKSIVTVDHFESFNLNKFAIHNPATAVHPRNISNNVDFYKQNKTLLQGSENAEPIFGSVQAASPQCSNYVQNKIDELKLFIAASSGTKREHPVSMDETKCLVELKPVGPRRLASTSESSADFEQPSPPSPKNVHTAHPITLLQDLVRDNPKSQSASKAEEEVPASPVEDAAGKQCSDHTLAASKKQDAVVQCELKRSRLRTPKKNLEESPNSRAILIILNNGSKKERNESQNRKSRLKNMNVLGQIDNGPDTKMLENGQSEPPEKRPQGACSSASKCQNVINPDASKAEFKVEELDVIYKSAEERNSSLSGEEAWHNSVPNNGNPEDDDLRTEAIDTDISFL</sequence>
<dbReference type="Proteomes" id="UP001497497">
    <property type="component" value="Unassembled WGS sequence"/>
</dbReference>
<feature type="compositionally biased region" description="Basic and acidic residues" evidence="1">
    <location>
        <begin position="690"/>
        <end position="699"/>
    </location>
</feature>
<feature type="compositionally biased region" description="Polar residues" evidence="1">
    <location>
        <begin position="1"/>
        <end position="29"/>
    </location>
</feature>
<feature type="region of interest" description="Disordered" evidence="1">
    <location>
        <begin position="577"/>
        <end position="602"/>
    </location>
</feature>
<name>A0AAV2H7I4_LYMST</name>
<feature type="region of interest" description="Disordered" evidence="1">
    <location>
        <begin position="1"/>
        <end position="47"/>
    </location>
</feature>
<keyword evidence="3" id="KW-1185">Reference proteome</keyword>
<feature type="region of interest" description="Disordered" evidence="1">
    <location>
        <begin position="771"/>
        <end position="809"/>
    </location>
</feature>
<accession>A0AAV2H7I4</accession>
<protein>
    <submittedName>
        <fullName evidence="2">Uncharacterized protein</fullName>
    </submittedName>
</protein>
<dbReference type="AlphaFoldDB" id="A0AAV2H7I4"/>
<feature type="region of interest" description="Disordered" evidence="1">
    <location>
        <begin position="616"/>
        <end position="649"/>
    </location>
</feature>
<feature type="region of interest" description="Disordered" evidence="1">
    <location>
        <begin position="110"/>
        <end position="157"/>
    </location>
</feature>
<comment type="caution">
    <text evidence="2">The sequence shown here is derived from an EMBL/GenBank/DDBJ whole genome shotgun (WGS) entry which is preliminary data.</text>
</comment>
<dbReference type="EMBL" id="CAXITT010000047">
    <property type="protein sequence ID" value="CAL1529382.1"/>
    <property type="molecule type" value="Genomic_DNA"/>
</dbReference>
<reference evidence="2 3" key="1">
    <citation type="submission" date="2024-04" db="EMBL/GenBank/DDBJ databases">
        <authorList>
            <consortium name="Genoscope - CEA"/>
            <person name="William W."/>
        </authorList>
    </citation>
    <scope>NUCLEOTIDE SEQUENCE [LARGE SCALE GENOMIC DNA]</scope>
</reference>
<evidence type="ECO:0000256" key="1">
    <source>
        <dbReference type="SAM" id="MobiDB-lite"/>
    </source>
</evidence>
<feature type="region of interest" description="Disordered" evidence="1">
    <location>
        <begin position="336"/>
        <end position="378"/>
    </location>
</feature>
<feature type="region of interest" description="Disordered" evidence="1">
    <location>
        <begin position="688"/>
        <end position="742"/>
    </location>
</feature>
<feature type="compositionally biased region" description="Low complexity" evidence="1">
    <location>
        <begin position="125"/>
        <end position="137"/>
    </location>
</feature>
<evidence type="ECO:0000313" key="2">
    <source>
        <dbReference type="EMBL" id="CAL1529382.1"/>
    </source>
</evidence>
<evidence type="ECO:0000313" key="3">
    <source>
        <dbReference type="Proteomes" id="UP001497497"/>
    </source>
</evidence>
<proteinExistence type="predicted"/>